<dbReference type="SUPFAM" id="SSF51735">
    <property type="entry name" value="NAD(P)-binding Rossmann-fold domains"/>
    <property type="match status" value="1"/>
</dbReference>
<comment type="similarity">
    <text evidence="1">Belongs to the NAD(P)-dependent epimerase/dehydratase family.</text>
</comment>
<protein>
    <recommendedName>
        <fullName evidence="2">NAD-dependent epimerase/dehydratase domain-containing protein</fullName>
    </recommendedName>
</protein>
<dbReference type="EMBL" id="LAZR01040240">
    <property type="protein sequence ID" value="KKL14988.1"/>
    <property type="molecule type" value="Genomic_DNA"/>
</dbReference>
<dbReference type="PANTHER" id="PTHR43725:SF53">
    <property type="entry name" value="UDP-ARABINOSE 4-EPIMERASE 1"/>
    <property type="match status" value="1"/>
</dbReference>
<dbReference type="Gene3D" id="3.90.25.10">
    <property type="entry name" value="UDP-galactose 4-epimerase, domain 1"/>
    <property type="match status" value="1"/>
</dbReference>
<dbReference type="Gene3D" id="3.40.50.720">
    <property type="entry name" value="NAD(P)-binding Rossmann-like Domain"/>
    <property type="match status" value="1"/>
</dbReference>
<accession>A0A0F9DSU9</accession>
<gene>
    <name evidence="3" type="ORF">LCGC14_2510130</name>
</gene>
<dbReference type="InterPro" id="IPR036291">
    <property type="entry name" value="NAD(P)-bd_dom_sf"/>
</dbReference>
<dbReference type="AlphaFoldDB" id="A0A0F9DSU9"/>
<comment type="caution">
    <text evidence="3">The sequence shown here is derived from an EMBL/GenBank/DDBJ whole genome shotgun (WGS) entry which is preliminary data.</text>
</comment>
<name>A0A0F9DSU9_9ZZZZ</name>
<feature type="domain" description="NAD-dependent epimerase/dehydratase" evidence="2">
    <location>
        <begin position="10"/>
        <end position="78"/>
    </location>
</feature>
<feature type="non-terminal residue" evidence="3">
    <location>
        <position position="1"/>
    </location>
</feature>
<evidence type="ECO:0000256" key="1">
    <source>
        <dbReference type="ARBA" id="ARBA00007637"/>
    </source>
</evidence>
<dbReference type="PANTHER" id="PTHR43725">
    <property type="entry name" value="UDP-GLUCOSE 4-EPIMERASE"/>
    <property type="match status" value="1"/>
</dbReference>
<evidence type="ECO:0000313" key="3">
    <source>
        <dbReference type="EMBL" id="KKL14988.1"/>
    </source>
</evidence>
<evidence type="ECO:0000259" key="2">
    <source>
        <dbReference type="Pfam" id="PF01370"/>
    </source>
</evidence>
<dbReference type="InterPro" id="IPR001509">
    <property type="entry name" value="Epimerase_deHydtase"/>
</dbReference>
<dbReference type="Pfam" id="PF01370">
    <property type="entry name" value="Epimerase"/>
    <property type="match status" value="1"/>
</dbReference>
<dbReference type="GO" id="GO:0033499">
    <property type="term" value="P:galactose catabolic process via UDP-galactose, Leloir pathway"/>
    <property type="evidence" value="ECO:0007669"/>
    <property type="project" value="TreeGrafter"/>
</dbReference>
<reference evidence="3" key="1">
    <citation type="journal article" date="2015" name="Nature">
        <title>Complex archaea that bridge the gap between prokaryotes and eukaryotes.</title>
        <authorList>
            <person name="Spang A."/>
            <person name="Saw J.H."/>
            <person name="Jorgensen S.L."/>
            <person name="Zaremba-Niedzwiedzka K."/>
            <person name="Martijn J."/>
            <person name="Lind A.E."/>
            <person name="van Eijk R."/>
            <person name="Schleper C."/>
            <person name="Guy L."/>
            <person name="Ettema T.J."/>
        </authorList>
    </citation>
    <scope>NUCLEOTIDE SEQUENCE</scope>
</reference>
<sequence length="155" mass="17075">DPDGELGEDHTPETHLIPLVLETALGKRETINIFGDDYPTEDGTCIRDYIHIDDLAQAHLLAMERLLNGLPGGCFNLGNGSGHSVMQLIETARKVTGKTIPFKVVDRRPGDPAVLIGSSEKATKTLGWHPEFPELETIIETAWKWHKNHPNGYGS</sequence>
<proteinExistence type="inferred from homology"/>
<organism evidence="3">
    <name type="scientific">marine sediment metagenome</name>
    <dbReference type="NCBI Taxonomy" id="412755"/>
    <lineage>
        <taxon>unclassified sequences</taxon>
        <taxon>metagenomes</taxon>
        <taxon>ecological metagenomes</taxon>
    </lineage>
</organism>